<sequence>MEVFVDLRPDEELAADWVPVRTVTEGVQAAPRVVATPTREMVSTYVDARHGHWPRDVDPSDSQQVARFKKRVERDDDYIRCVSRLGATLEDAIKLGCALPIYQDYFSGVPRPPDPRPPRMTPLAALAAPAGAGPTLRLCWRPDAEATGLGSLHVDRLAIWDLNAGPPRVERTILPTSGGFSAAAFSPRDASLLAAGEASGQLLLLDTRRPSPVVAAGPPARPRLVDLAWVQSKAGTEVMVCTAEGRVEWWDTRQLGEGPLDALDLAPPVETRGSGRAPPPGPAAVPTVLEYSSASGPTRFLAGTVRGAVLAGNRKGKSPADRISAAFKGHHGPITALQRHPAFPKYFLSAGDLSLRVWSEDAAHALLQTPCAQGAAYVTGAAWSPHRPALAFALGAGGTLSAWDWVQSAAEPAAELALARCALRGIAFPPGNAYQSLLAVGDDAGTTHLVKLSEGLAYAAASEKAATSALLERASGREKYLERAAREMKLRGRKGDAQPALAQLDADAGWSPEQEAQVEAEFLAAVAGGMSGASSQPLTSPGSRGGVHSHGHPGFHLPGTDDPALDAEAASPGGGGRQFFSADDQQHLRGQLPSLLPSPPRRFGGGTLSQSSSAPQSPWGPPPAQPMASRPASGEGYHPVAAPVVPAEGAAVQYPGQPEGWYQPAAQTGWEDGYAAPEDQSWAAHGYEPAGLAGAPEGQAYQPEYQATAEDPSWGQAAGEHQYYNAPYDQTATEGWEAGHDQSAWLPDQQGGQQAQGWDTTAQDAYGAHVTLPMPPPPRSTDSPIRAVFCRGVRPSEGGAAPGPSRIPRPGAGKDVLSPRGAPDATFGRKKRGVKSVLSSLGWHLTLLLLAALLAPELAVFSASSALGAARAGREALTRASLPDLRRMPRLAGWRHEGAPASAAAHGDRVLGVWSDMGRTLAEEFRVEPCRADEHVAACRLRQTGSLAWRLGRDAARGATATARGLQPVVWEWARKRPRVAASFLVVLRDWVHCLSIKKEGHACARAAFGGHGLAPPEGALDASGAEAERVLSAEESGDPGAGDEMTEHKVLAGGLDARRAAEAPDAETIAEPLAPADESPAAEAIEPEVEAAAPDTEAIEPEVEAAAPVAEAIAPAIEEAAPDTEVIAPEVEGAAPASEVAAPAIEDVTPVAEAIEPADEGAAPVAEAALPAIKDAAAPVAEAAVPATEVAAPVAELIGPAAESDVPIDEALAPDVENECPLAETLAPTAESAAPAVELAAPADESTAPAVELAAPAVEPEAPIAEALTPAVESEALELTDKNATKTAEPAAPASGLGPEFERQVCHDKDSCLGTEDSPVASESDTDEEGASPTVSELDTEASKPDQGEASKPAQGIAKAGMAPAAELAEPSEGLCLDQGETASCAAGPASEDGLDDADLAAEAAGMAPAEEAGQQTAHEPAEEEAAAEGAIAPETEAGIIEGEHPAPAPELDAVQPSLEPETEAPAPATETSAPAPGTKELAWEEGVPESRFAAEQAADQGQTEEAGGLDADRSVRGKPTPSWVASLLDKRHLSTTARRLEAWVEAQRAAYGQLLVPALAALVVVALGGAAVVLLLLRPRLLLRSPGVAMLVEEDVQMDSSAEEEATAAADSALTDEDQFSVSRSAAPSGVSGRLAAATASASSLLTSALRRGRAADDAGEISSHARGGRGGRTRRATAEVATPRRRPVTDRSSQISVPSPSIHSMVTRHSQRSKLEDVLADDDEVTPAPRRRRASRLHEAR</sequence>
<feature type="compositionally biased region" description="Low complexity" evidence="12">
    <location>
        <begin position="1465"/>
        <end position="1479"/>
    </location>
</feature>
<keyword evidence="4" id="KW-0853">WD repeat</keyword>
<evidence type="ECO:0000256" key="8">
    <source>
        <dbReference type="ARBA" id="ARBA00023069"/>
    </source>
</evidence>
<evidence type="ECO:0000256" key="12">
    <source>
        <dbReference type="SAM" id="MobiDB-lite"/>
    </source>
</evidence>
<feature type="region of interest" description="Disordered" evidence="12">
    <location>
        <begin position="1495"/>
        <end position="1523"/>
    </location>
</feature>
<evidence type="ECO:0000256" key="7">
    <source>
        <dbReference type="ARBA" id="ARBA00023017"/>
    </source>
</evidence>
<evidence type="ECO:0000256" key="13">
    <source>
        <dbReference type="SAM" id="Phobius"/>
    </source>
</evidence>
<accession>A0AAD9IKW1</accession>
<evidence type="ECO:0000313" key="14">
    <source>
        <dbReference type="EMBL" id="KAK2079044.1"/>
    </source>
</evidence>
<dbReference type="Proteomes" id="UP001255856">
    <property type="component" value="Unassembled WGS sequence"/>
</dbReference>
<keyword evidence="9" id="KW-0505">Motor protein</keyword>
<feature type="region of interest" description="Disordered" evidence="12">
    <location>
        <begin position="530"/>
        <end position="640"/>
    </location>
</feature>
<dbReference type="InterPro" id="IPR001680">
    <property type="entry name" value="WD40_rpt"/>
</dbReference>
<dbReference type="GO" id="GO:0003341">
    <property type="term" value="P:cilium movement"/>
    <property type="evidence" value="ECO:0007669"/>
    <property type="project" value="TreeGrafter"/>
</dbReference>
<feature type="region of interest" description="Disordered" evidence="12">
    <location>
        <begin position="795"/>
        <end position="828"/>
    </location>
</feature>
<evidence type="ECO:0000256" key="2">
    <source>
        <dbReference type="ARBA" id="ARBA00011059"/>
    </source>
</evidence>
<feature type="compositionally biased region" description="Low complexity" evidence="12">
    <location>
        <begin position="1429"/>
        <end position="1442"/>
    </location>
</feature>
<comment type="subcellular location">
    <subcellularLocation>
        <location evidence="1">Cytoplasm</location>
        <location evidence="1">Cytoskeleton</location>
        <location evidence="1">Cilium axoneme</location>
    </subcellularLocation>
</comment>
<keyword evidence="15" id="KW-1185">Reference proteome</keyword>
<keyword evidence="6" id="KW-0677">Repeat</keyword>
<feature type="region of interest" description="Disordered" evidence="12">
    <location>
        <begin position="1306"/>
        <end position="1479"/>
    </location>
</feature>
<keyword evidence="8" id="KW-0969">Cilium</keyword>
<comment type="similarity">
    <text evidence="2">Belongs to the dynein intermediate chain family.</text>
</comment>
<evidence type="ECO:0000256" key="10">
    <source>
        <dbReference type="ARBA" id="ARBA00023212"/>
    </source>
</evidence>
<dbReference type="GO" id="GO:0045503">
    <property type="term" value="F:dynein light chain binding"/>
    <property type="evidence" value="ECO:0007669"/>
    <property type="project" value="TreeGrafter"/>
</dbReference>
<keyword evidence="10" id="KW-0206">Cytoskeleton</keyword>
<dbReference type="InterPro" id="IPR015943">
    <property type="entry name" value="WD40/YVTN_repeat-like_dom_sf"/>
</dbReference>
<evidence type="ECO:0000256" key="6">
    <source>
        <dbReference type="ARBA" id="ARBA00022737"/>
    </source>
</evidence>
<evidence type="ECO:0000256" key="5">
    <source>
        <dbReference type="ARBA" id="ARBA00022701"/>
    </source>
</evidence>
<dbReference type="GO" id="GO:0005874">
    <property type="term" value="C:microtubule"/>
    <property type="evidence" value="ECO:0007669"/>
    <property type="project" value="UniProtKB-KW"/>
</dbReference>
<keyword evidence="13" id="KW-0472">Membrane</keyword>
<keyword evidence="3" id="KW-0963">Cytoplasm</keyword>
<evidence type="ECO:0000256" key="1">
    <source>
        <dbReference type="ARBA" id="ARBA00004430"/>
    </source>
</evidence>
<feature type="region of interest" description="Disordered" evidence="12">
    <location>
        <begin position="1020"/>
        <end position="1046"/>
    </location>
</feature>
<feature type="compositionally biased region" description="Polar residues" evidence="12">
    <location>
        <begin position="1693"/>
        <end position="1711"/>
    </location>
</feature>
<evidence type="ECO:0000313" key="15">
    <source>
        <dbReference type="Proteomes" id="UP001255856"/>
    </source>
</evidence>
<name>A0AAD9IKW1_PROWI</name>
<gene>
    <name evidence="14" type="ORF">QBZ16_002734</name>
</gene>
<evidence type="ECO:0000256" key="4">
    <source>
        <dbReference type="ARBA" id="ARBA00022574"/>
    </source>
</evidence>
<comment type="caution">
    <text evidence="14">The sequence shown here is derived from an EMBL/GenBank/DDBJ whole genome shotgun (WGS) entry which is preliminary data.</text>
</comment>
<dbReference type="PANTHER" id="PTHR12442">
    <property type="entry name" value="DYNEIN INTERMEDIATE CHAIN"/>
    <property type="match status" value="1"/>
</dbReference>
<dbReference type="SUPFAM" id="SSF101908">
    <property type="entry name" value="Putative isomerase YbhE"/>
    <property type="match status" value="1"/>
</dbReference>
<dbReference type="GO" id="GO:0045504">
    <property type="term" value="F:dynein heavy chain binding"/>
    <property type="evidence" value="ECO:0007669"/>
    <property type="project" value="TreeGrafter"/>
</dbReference>
<feature type="region of interest" description="Disordered" evidence="12">
    <location>
        <begin position="1604"/>
        <end position="1629"/>
    </location>
</feature>
<dbReference type="SMART" id="SM00320">
    <property type="entry name" value="WD40"/>
    <property type="match status" value="3"/>
</dbReference>
<protein>
    <submittedName>
        <fullName evidence="14">Uncharacterized protein</fullName>
    </submittedName>
</protein>
<dbReference type="InterPro" id="IPR050687">
    <property type="entry name" value="Dynein_IC"/>
</dbReference>
<keyword evidence="13" id="KW-0812">Transmembrane</keyword>
<keyword evidence="7" id="KW-0243">Dynein</keyword>
<dbReference type="Gene3D" id="2.130.10.10">
    <property type="entry name" value="YVTN repeat-like/Quinoprotein amine dehydrogenase"/>
    <property type="match status" value="2"/>
</dbReference>
<keyword evidence="5" id="KW-0493">Microtubule</keyword>
<organism evidence="14 15">
    <name type="scientific">Prototheca wickerhamii</name>
    <dbReference type="NCBI Taxonomy" id="3111"/>
    <lineage>
        <taxon>Eukaryota</taxon>
        <taxon>Viridiplantae</taxon>
        <taxon>Chlorophyta</taxon>
        <taxon>core chlorophytes</taxon>
        <taxon>Trebouxiophyceae</taxon>
        <taxon>Chlorellales</taxon>
        <taxon>Chlorellaceae</taxon>
        <taxon>Prototheca</taxon>
    </lineage>
</organism>
<feature type="transmembrane region" description="Helical" evidence="13">
    <location>
        <begin position="1556"/>
        <end position="1579"/>
    </location>
</feature>
<dbReference type="EMBL" id="JASFZW010000003">
    <property type="protein sequence ID" value="KAK2079044.1"/>
    <property type="molecule type" value="Genomic_DNA"/>
</dbReference>
<feature type="compositionally biased region" description="Basic residues" evidence="12">
    <location>
        <begin position="1669"/>
        <end position="1678"/>
    </location>
</feature>
<keyword evidence="13" id="KW-1133">Transmembrane helix</keyword>
<evidence type="ECO:0000256" key="11">
    <source>
        <dbReference type="ARBA" id="ARBA00023273"/>
    </source>
</evidence>
<dbReference type="GO" id="GO:0036158">
    <property type="term" value="P:outer dynein arm assembly"/>
    <property type="evidence" value="ECO:0007669"/>
    <property type="project" value="TreeGrafter"/>
</dbReference>
<feature type="compositionally biased region" description="Low complexity" evidence="12">
    <location>
        <begin position="1402"/>
        <end position="1415"/>
    </location>
</feature>
<evidence type="ECO:0000256" key="9">
    <source>
        <dbReference type="ARBA" id="ARBA00023175"/>
    </source>
</evidence>
<proteinExistence type="inferred from homology"/>
<evidence type="ECO:0000256" key="3">
    <source>
        <dbReference type="ARBA" id="ARBA00022490"/>
    </source>
</evidence>
<keyword evidence="11" id="KW-0966">Cell projection</keyword>
<reference evidence="14" key="1">
    <citation type="submission" date="2021-01" db="EMBL/GenBank/DDBJ databases">
        <authorList>
            <person name="Eckstrom K.M.E."/>
        </authorList>
    </citation>
    <scope>NUCLEOTIDE SEQUENCE</scope>
    <source>
        <strain evidence="14">UVCC 0001</strain>
    </source>
</reference>
<feature type="region of interest" description="Disordered" evidence="12">
    <location>
        <begin position="1656"/>
        <end position="1744"/>
    </location>
</feature>
<dbReference type="PANTHER" id="PTHR12442:SF7">
    <property type="entry name" value="DYNEIN AXONEMAL INTERMEDIATE CHAIN 2"/>
    <property type="match status" value="1"/>
</dbReference>
<dbReference type="GO" id="GO:0036157">
    <property type="term" value="C:outer dynein arm"/>
    <property type="evidence" value="ECO:0007669"/>
    <property type="project" value="TreeGrafter"/>
</dbReference>